<dbReference type="InterPro" id="IPR001584">
    <property type="entry name" value="Integrase_cat-core"/>
</dbReference>
<dbReference type="Proteomes" id="UP000305282">
    <property type="component" value="Unassembled WGS sequence"/>
</dbReference>
<dbReference type="PANTHER" id="PTHR46889:SF4">
    <property type="entry name" value="TRANSPOSASE INSO FOR INSERTION SEQUENCE ELEMENT IS911B-RELATED"/>
    <property type="match status" value="1"/>
</dbReference>
<evidence type="ECO:0000313" key="2">
    <source>
        <dbReference type="EMBL" id="THJ52383.1"/>
    </source>
</evidence>
<dbReference type="PROSITE" id="PS50994">
    <property type="entry name" value="INTEGRASE"/>
    <property type="match status" value="1"/>
</dbReference>
<dbReference type="Pfam" id="PF13333">
    <property type="entry name" value="rve_2"/>
    <property type="match status" value="1"/>
</dbReference>
<feature type="domain" description="Integrase catalytic" evidence="1">
    <location>
        <begin position="1"/>
        <end position="165"/>
    </location>
</feature>
<dbReference type="NCBIfam" id="NF033516">
    <property type="entry name" value="transpos_IS3"/>
    <property type="match status" value="1"/>
</dbReference>
<gene>
    <name evidence="2" type="ORF">E7Y31_18605</name>
</gene>
<evidence type="ECO:0000313" key="3">
    <source>
        <dbReference type="Proteomes" id="UP000305282"/>
    </source>
</evidence>
<dbReference type="Pfam" id="PF00665">
    <property type="entry name" value="rve"/>
    <property type="match status" value="1"/>
</dbReference>
<evidence type="ECO:0000259" key="1">
    <source>
        <dbReference type="PROSITE" id="PS50994"/>
    </source>
</evidence>
<dbReference type="InterPro" id="IPR048020">
    <property type="entry name" value="Transpos_IS3"/>
</dbReference>
<protein>
    <submittedName>
        <fullName evidence="2">IS3 family transposase</fullName>
    </submittedName>
</protein>
<dbReference type="RefSeq" id="WP_136449176.1">
    <property type="nucleotide sequence ID" value="NZ_SSXH01000605.1"/>
</dbReference>
<dbReference type="EMBL" id="SSXH01000605">
    <property type="protein sequence ID" value="THJ52383.1"/>
    <property type="molecule type" value="Genomic_DNA"/>
</dbReference>
<dbReference type="GO" id="GO:0015074">
    <property type="term" value="P:DNA integration"/>
    <property type="evidence" value="ECO:0007669"/>
    <property type="project" value="InterPro"/>
</dbReference>
<dbReference type="SUPFAM" id="SSF53098">
    <property type="entry name" value="Ribonuclease H-like"/>
    <property type="match status" value="1"/>
</dbReference>
<name>A0A4S5D409_9ACTN</name>
<keyword evidence="3" id="KW-1185">Reference proteome</keyword>
<dbReference type="Gene3D" id="3.30.420.10">
    <property type="entry name" value="Ribonuclease H-like superfamily/Ribonuclease H"/>
    <property type="match status" value="1"/>
</dbReference>
<accession>A0A4S5D409</accession>
<dbReference type="AlphaFoldDB" id="A0A4S5D409"/>
<reference evidence="2 3" key="1">
    <citation type="submission" date="2019-04" db="EMBL/GenBank/DDBJ databases">
        <title>Draft genome sequences for three unisolated Alnus-infective Frankia Sp+ strains, AgTrS, AiOr and AvVan, the first sequenced Frankia strains able to sporulate in-planta.</title>
        <authorList>
            <person name="Bethencourt L."/>
            <person name="Vautrin F."/>
            <person name="Taib N."/>
            <person name="Dubost A."/>
            <person name="Castro-Garcia L."/>
            <person name="Imbaud O."/>
            <person name="Abrouk D."/>
            <person name="Fournier P."/>
            <person name="Briolay J."/>
            <person name="Nguyen A."/>
            <person name="Normand P."/>
            <person name="Fernandez M.P."/>
            <person name="Brochier-Armanet C."/>
            <person name="Herrera-Belaroussi A."/>
        </authorList>
    </citation>
    <scope>NUCLEOTIDE SEQUENCE [LARGE SCALE GENOMIC DNA]</scope>
    <source>
        <strain evidence="2 3">AvVan</strain>
    </source>
</reference>
<comment type="caution">
    <text evidence="2">The sequence shown here is derived from an EMBL/GenBank/DDBJ whole genome shotgun (WGS) entry which is preliminary data.</text>
</comment>
<organism evidence="2 3">
    <name type="scientific">Candidatus Frankia alpina</name>
    <dbReference type="NCBI Taxonomy" id="2699483"/>
    <lineage>
        <taxon>Bacteria</taxon>
        <taxon>Bacillati</taxon>
        <taxon>Actinomycetota</taxon>
        <taxon>Actinomycetes</taxon>
        <taxon>Frankiales</taxon>
        <taxon>Frankiaceae</taxon>
        <taxon>Frankia</taxon>
    </lineage>
</organism>
<dbReference type="PANTHER" id="PTHR46889">
    <property type="entry name" value="TRANSPOSASE INSF FOR INSERTION SEQUENCE IS3B-RELATED"/>
    <property type="match status" value="1"/>
</dbReference>
<dbReference type="InterPro" id="IPR036397">
    <property type="entry name" value="RNaseH_sf"/>
</dbReference>
<dbReference type="GO" id="GO:0003676">
    <property type="term" value="F:nucleic acid binding"/>
    <property type="evidence" value="ECO:0007669"/>
    <property type="project" value="InterPro"/>
</dbReference>
<proteinExistence type="predicted"/>
<dbReference type="InterPro" id="IPR050900">
    <property type="entry name" value="Transposase_IS3/IS150/IS904"/>
</dbReference>
<dbReference type="InterPro" id="IPR012337">
    <property type="entry name" value="RNaseH-like_sf"/>
</dbReference>
<dbReference type="OrthoDB" id="9801287at2"/>
<sequence>MTGDCHASFCGSPGVRFPRATRRLYLATVLDCHTKAVIGWAMDDNYRTGLIDTAIIMAARNHRITDGAIFHSDRGSNYTSAQFAATLKSLGIRQSVGRTGICYDNSMAESFFAILKNERVHRTVYPTREHARRDIARYIELRYNTTRRHSGLDYRIPQQVHDEYLKKQPAA</sequence>